<dbReference type="InterPro" id="IPR023267">
    <property type="entry name" value="RCMT"/>
</dbReference>
<sequence length="429" mass="47404">MRIGGRLAAAIEILEDMQARHRPAAEALRDWGASHRFAGAGDRAAIGNIVYDGLRHRAMSRWRFGADTARADAFGALLSGFGLGVEEIASKLEGDRFAPETMTDGEIERWRGSDPRSAPPDIRANVPGWSETFFLEGFGEDWVNEASALSTRPPVDLRVNTLKADGEKVERALAKDGVRRTAIARNGLRIPPVDGFGRHPNVQATPEFQKGWFEIQDEGSQIVSDLIFAQQKEQILDFCAGGGGKTLAMAAAMDNRGQIHAYDADRGRLAPIVERLKRSGVRNVQVHSDRSSLDALKGKMDRVVVDAPCTGSGTWRRKPDAKWRLTEAQLRTRQAEQSAILDEASAFVRPGGYLVYITCSMFRAENEEQVYAFGERNEEWDLLSAGEVWQDLFGFDKPSPWSEDLNCITLTPAATNTDGFFFAVMQKLS</sequence>
<feature type="domain" description="SAM-dependent MTase RsmB/NOP-type" evidence="6">
    <location>
        <begin position="145"/>
        <end position="428"/>
    </location>
</feature>
<evidence type="ECO:0000256" key="1">
    <source>
        <dbReference type="ARBA" id="ARBA00022603"/>
    </source>
</evidence>
<dbReference type="RefSeq" id="WP_121644365.1">
    <property type="nucleotide sequence ID" value="NZ_RCWN01000001.1"/>
</dbReference>
<dbReference type="InterPro" id="IPR049560">
    <property type="entry name" value="MeTrfase_RsmB-F_NOP2_cat"/>
</dbReference>
<dbReference type="PANTHER" id="PTHR22807">
    <property type="entry name" value="NOP2 YEAST -RELATED NOL1/NOP2/FMU SUN DOMAIN-CONTAINING"/>
    <property type="match status" value="1"/>
</dbReference>
<evidence type="ECO:0000259" key="6">
    <source>
        <dbReference type="PROSITE" id="PS51686"/>
    </source>
</evidence>
<dbReference type="InterPro" id="IPR029063">
    <property type="entry name" value="SAM-dependent_MTases_sf"/>
</dbReference>
<gene>
    <name evidence="7" type="ORF">D8780_03445</name>
</gene>
<keyword evidence="2 5" id="KW-0808">Transferase</keyword>
<dbReference type="SUPFAM" id="SSF53335">
    <property type="entry name" value="S-adenosyl-L-methionine-dependent methyltransferases"/>
    <property type="match status" value="1"/>
</dbReference>
<dbReference type="PROSITE" id="PS51686">
    <property type="entry name" value="SAM_MT_RSMB_NOP"/>
    <property type="match status" value="1"/>
</dbReference>
<evidence type="ECO:0000313" key="8">
    <source>
        <dbReference type="Proteomes" id="UP000281094"/>
    </source>
</evidence>
<dbReference type="Pfam" id="PF01189">
    <property type="entry name" value="Methyltr_RsmB-F"/>
    <property type="match status" value="1"/>
</dbReference>
<proteinExistence type="inferred from homology"/>
<keyword evidence="4 5" id="KW-0694">RNA-binding</keyword>
<reference evidence="7 8" key="1">
    <citation type="submission" date="2018-10" db="EMBL/GenBank/DDBJ databases">
        <title>Notoacmeibacter sp. M2BS9Y-3-1, whole genome shotgun sequence.</title>
        <authorList>
            <person name="Tuo L."/>
        </authorList>
    </citation>
    <scope>NUCLEOTIDE SEQUENCE [LARGE SCALE GENOMIC DNA]</scope>
    <source>
        <strain evidence="7 8">M2BS9Y-3-1</strain>
    </source>
</reference>
<comment type="caution">
    <text evidence="5">Lacks conserved residue(s) required for the propagation of feature annotation.</text>
</comment>
<dbReference type="Proteomes" id="UP000281094">
    <property type="component" value="Unassembled WGS sequence"/>
</dbReference>
<evidence type="ECO:0000256" key="3">
    <source>
        <dbReference type="ARBA" id="ARBA00022691"/>
    </source>
</evidence>
<name>A0A3L7J9H6_9HYPH</name>
<dbReference type="PANTHER" id="PTHR22807:SF53">
    <property type="entry name" value="RIBOSOMAL RNA SMALL SUBUNIT METHYLTRANSFERASE B-RELATED"/>
    <property type="match status" value="1"/>
</dbReference>
<dbReference type="PRINTS" id="PR02008">
    <property type="entry name" value="RCMTFAMILY"/>
</dbReference>
<accession>A0A3L7J9H6</accession>
<dbReference type="GO" id="GO:0003723">
    <property type="term" value="F:RNA binding"/>
    <property type="evidence" value="ECO:0007669"/>
    <property type="project" value="UniProtKB-UniRule"/>
</dbReference>
<feature type="binding site" evidence="5">
    <location>
        <position position="306"/>
    </location>
    <ligand>
        <name>S-adenosyl-L-methionine</name>
        <dbReference type="ChEBI" id="CHEBI:59789"/>
    </ligand>
</feature>
<comment type="similarity">
    <text evidence="5">Belongs to the class I-like SAM-binding methyltransferase superfamily. RsmB/NOP family.</text>
</comment>
<dbReference type="GO" id="GO:0001510">
    <property type="term" value="P:RNA methylation"/>
    <property type="evidence" value="ECO:0007669"/>
    <property type="project" value="InterPro"/>
</dbReference>
<evidence type="ECO:0000256" key="5">
    <source>
        <dbReference type="PROSITE-ProRule" id="PRU01023"/>
    </source>
</evidence>
<evidence type="ECO:0000256" key="4">
    <source>
        <dbReference type="ARBA" id="ARBA00022884"/>
    </source>
</evidence>
<keyword evidence="3 5" id="KW-0949">S-adenosyl-L-methionine</keyword>
<protein>
    <submittedName>
        <fullName evidence="7">MFS transporter</fullName>
    </submittedName>
</protein>
<dbReference type="AlphaFoldDB" id="A0A3L7J9H6"/>
<dbReference type="InterPro" id="IPR001678">
    <property type="entry name" value="MeTrfase_RsmB-F_NOP2_dom"/>
</dbReference>
<evidence type="ECO:0000256" key="2">
    <source>
        <dbReference type="ARBA" id="ARBA00022679"/>
    </source>
</evidence>
<feature type="active site" description="Nucleophile" evidence="5">
    <location>
        <position position="359"/>
    </location>
</feature>
<evidence type="ECO:0000313" key="7">
    <source>
        <dbReference type="EMBL" id="RLQ87397.1"/>
    </source>
</evidence>
<keyword evidence="8" id="KW-1185">Reference proteome</keyword>
<dbReference type="Gene3D" id="3.40.50.150">
    <property type="entry name" value="Vaccinia Virus protein VP39"/>
    <property type="match status" value="1"/>
</dbReference>
<keyword evidence="1 5" id="KW-0489">Methyltransferase</keyword>
<feature type="binding site" evidence="5">
    <location>
        <position position="263"/>
    </location>
    <ligand>
        <name>S-adenosyl-L-methionine</name>
        <dbReference type="ChEBI" id="CHEBI:59789"/>
    </ligand>
</feature>
<dbReference type="CDD" id="cd02440">
    <property type="entry name" value="AdoMet_MTases"/>
    <property type="match status" value="1"/>
</dbReference>
<organism evidence="7 8">
    <name type="scientific">Notoacmeibacter ruber</name>
    <dbReference type="NCBI Taxonomy" id="2670375"/>
    <lineage>
        <taxon>Bacteria</taxon>
        <taxon>Pseudomonadati</taxon>
        <taxon>Pseudomonadota</taxon>
        <taxon>Alphaproteobacteria</taxon>
        <taxon>Hyphomicrobiales</taxon>
        <taxon>Notoacmeibacteraceae</taxon>
        <taxon>Notoacmeibacter</taxon>
    </lineage>
</organism>
<dbReference type="EMBL" id="RCWN01000001">
    <property type="protein sequence ID" value="RLQ87397.1"/>
    <property type="molecule type" value="Genomic_DNA"/>
</dbReference>
<comment type="caution">
    <text evidence="7">The sequence shown here is derived from an EMBL/GenBank/DDBJ whole genome shotgun (WGS) entry which is preliminary data.</text>
</comment>
<dbReference type="GO" id="GO:0008173">
    <property type="term" value="F:RNA methyltransferase activity"/>
    <property type="evidence" value="ECO:0007669"/>
    <property type="project" value="InterPro"/>
</dbReference>